<protein>
    <recommendedName>
        <fullName evidence="3">Ornithine cyclodeaminase</fullName>
    </recommendedName>
</protein>
<dbReference type="Proteomes" id="UP001596540">
    <property type="component" value="Unassembled WGS sequence"/>
</dbReference>
<dbReference type="PANTHER" id="PTHR13812:SF19">
    <property type="entry name" value="KETIMINE REDUCTASE MU-CRYSTALLIN"/>
    <property type="match status" value="1"/>
</dbReference>
<dbReference type="EMBL" id="JBHTBH010000014">
    <property type="protein sequence ID" value="MFC7330961.1"/>
    <property type="molecule type" value="Genomic_DNA"/>
</dbReference>
<keyword evidence="2" id="KW-1185">Reference proteome</keyword>
<dbReference type="Gene3D" id="3.40.50.720">
    <property type="entry name" value="NAD(P)-binding Rossmann-like Domain"/>
    <property type="match status" value="1"/>
</dbReference>
<evidence type="ECO:0000313" key="1">
    <source>
        <dbReference type="EMBL" id="MFC7330961.1"/>
    </source>
</evidence>
<comment type="caution">
    <text evidence="1">The sequence shown here is derived from an EMBL/GenBank/DDBJ whole genome shotgun (WGS) entry which is preliminary data.</text>
</comment>
<organism evidence="1 2">
    <name type="scientific">Marinactinospora rubrisoli</name>
    <dbReference type="NCBI Taxonomy" id="2715399"/>
    <lineage>
        <taxon>Bacteria</taxon>
        <taxon>Bacillati</taxon>
        <taxon>Actinomycetota</taxon>
        <taxon>Actinomycetes</taxon>
        <taxon>Streptosporangiales</taxon>
        <taxon>Nocardiopsidaceae</taxon>
        <taxon>Marinactinospora</taxon>
    </lineage>
</organism>
<gene>
    <name evidence="1" type="ORF">ACFQRF_24810</name>
</gene>
<dbReference type="InterPro" id="IPR036291">
    <property type="entry name" value="NAD(P)-bd_dom_sf"/>
</dbReference>
<sequence length="301" mass="31813">MPLLLTRRDLETVFADPEFLEQAFQIAQDLVLGTHPARSTSITLPLAQRGPGLNLHLRAPEREGLCVGLRVGPAHGPYATDLAELLVAPDDGALLALAAADTLDAWRRTVPSGLAARYLAPAAARSLGVFGADVAAWSALSVLTRALPSLSVVRIYSSDTARARRLAGTAAQRTGIAVTAETSPRATVARADIVAVTTDHDAVAVDTAWLPDGALLITQVPVPAGDTAKHRSVTAAASARQAGHPHATLADIMAGREPPRTRSTQTLVYLADDVDGWDLAMQTWTLRRAWQLNIGQPFGLD</sequence>
<dbReference type="SUPFAM" id="SSF51735">
    <property type="entry name" value="NAD(P)-binding Rossmann-fold domains"/>
    <property type="match status" value="1"/>
</dbReference>
<name>A0ABW2KLU3_9ACTN</name>
<dbReference type="RefSeq" id="WP_379873594.1">
    <property type="nucleotide sequence ID" value="NZ_JBHTBH010000014.1"/>
</dbReference>
<evidence type="ECO:0008006" key="3">
    <source>
        <dbReference type="Google" id="ProtNLM"/>
    </source>
</evidence>
<accession>A0ABW2KLU3</accession>
<reference evidence="2" key="1">
    <citation type="journal article" date="2019" name="Int. J. Syst. Evol. Microbiol.">
        <title>The Global Catalogue of Microorganisms (GCM) 10K type strain sequencing project: providing services to taxonomists for standard genome sequencing and annotation.</title>
        <authorList>
            <consortium name="The Broad Institute Genomics Platform"/>
            <consortium name="The Broad Institute Genome Sequencing Center for Infectious Disease"/>
            <person name="Wu L."/>
            <person name="Ma J."/>
        </authorList>
    </citation>
    <scope>NUCLEOTIDE SEQUENCE [LARGE SCALE GENOMIC DNA]</scope>
    <source>
        <strain evidence="2">CGMCC 4.7382</strain>
    </source>
</reference>
<dbReference type="PANTHER" id="PTHR13812">
    <property type="entry name" value="KETIMINE REDUCTASE MU-CRYSTALLIN"/>
    <property type="match status" value="1"/>
</dbReference>
<dbReference type="InterPro" id="IPR003462">
    <property type="entry name" value="ODC_Mu_crystall"/>
</dbReference>
<evidence type="ECO:0000313" key="2">
    <source>
        <dbReference type="Proteomes" id="UP001596540"/>
    </source>
</evidence>
<dbReference type="Gene3D" id="3.30.1780.10">
    <property type="entry name" value="ornithine cyclodeaminase, domain 1"/>
    <property type="match status" value="1"/>
</dbReference>
<dbReference type="InterPro" id="IPR023401">
    <property type="entry name" value="ODC_N"/>
</dbReference>
<proteinExistence type="predicted"/>
<dbReference type="Pfam" id="PF02423">
    <property type="entry name" value="OCD_Mu_crystall"/>
    <property type="match status" value="1"/>
</dbReference>